<protein>
    <recommendedName>
        <fullName evidence="4">Nitrate reductase</fullName>
    </recommendedName>
</protein>
<keyword evidence="3" id="KW-1185">Reference proteome</keyword>
<keyword evidence="1" id="KW-1133">Transmembrane helix</keyword>
<name>A0ABX3XBK7_9BRAD</name>
<dbReference type="RefSeq" id="WP_143273749.1">
    <property type="nucleotide sequence ID" value="NZ_NAFJ01000066.1"/>
</dbReference>
<dbReference type="Proteomes" id="UP000193884">
    <property type="component" value="Unassembled WGS sequence"/>
</dbReference>
<proteinExistence type="predicted"/>
<evidence type="ECO:0000313" key="3">
    <source>
        <dbReference type="Proteomes" id="UP000193884"/>
    </source>
</evidence>
<accession>A0ABX3XBK7</accession>
<evidence type="ECO:0008006" key="4">
    <source>
        <dbReference type="Google" id="ProtNLM"/>
    </source>
</evidence>
<dbReference type="EMBL" id="NAFK01000092">
    <property type="protein sequence ID" value="OSJ36373.1"/>
    <property type="molecule type" value="Genomic_DNA"/>
</dbReference>
<evidence type="ECO:0000256" key="1">
    <source>
        <dbReference type="SAM" id="Phobius"/>
    </source>
</evidence>
<keyword evidence="1" id="KW-0472">Membrane</keyword>
<reference evidence="2 3" key="1">
    <citation type="submission" date="2017-03" db="EMBL/GenBank/DDBJ databases">
        <title>Whole genome sequences of fourteen strains of Bradyrhizobium canariense and one strain of Bradyrhizobium japonicum isolated from Lupinus (Papilionoideae: Genisteae) species in Algeria.</title>
        <authorList>
            <person name="Crovadore J."/>
            <person name="Chekireb D."/>
            <person name="Brachmann A."/>
            <person name="Chablais R."/>
            <person name="Cochard B."/>
            <person name="Lefort F."/>
        </authorList>
    </citation>
    <scope>NUCLEOTIDE SEQUENCE [LARGE SCALE GENOMIC DNA]</scope>
    <source>
        <strain evidence="2 3">UBMAN05</strain>
    </source>
</reference>
<evidence type="ECO:0000313" key="2">
    <source>
        <dbReference type="EMBL" id="OSJ36373.1"/>
    </source>
</evidence>
<keyword evidence="1" id="KW-0812">Transmembrane</keyword>
<organism evidence="2 3">
    <name type="scientific">Bradyrhizobium canariense</name>
    <dbReference type="NCBI Taxonomy" id="255045"/>
    <lineage>
        <taxon>Bacteria</taxon>
        <taxon>Pseudomonadati</taxon>
        <taxon>Pseudomonadota</taxon>
        <taxon>Alphaproteobacteria</taxon>
        <taxon>Hyphomicrobiales</taxon>
        <taxon>Nitrobacteraceae</taxon>
        <taxon>Bradyrhizobium</taxon>
    </lineage>
</organism>
<sequence length="59" mass="6677">MSDETAEQQVEPSNPRKLIDLLFPLLFCGVAVVATVLWLAAIGWVVWQPISYVFSWVLE</sequence>
<gene>
    <name evidence="2" type="ORF">BST63_00775</name>
</gene>
<feature type="transmembrane region" description="Helical" evidence="1">
    <location>
        <begin position="21"/>
        <end position="47"/>
    </location>
</feature>
<comment type="caution">
    <text evidence="2">The sequence shown here is derived from an EMBL/GenBank/DDBJ whole genome shotgun (WGS) entry which is preliminary data.</text>
</comment>